<dbReference type="Proteomes" id="UP001634007">
    <property type="component" value="Unassembled WGS sequence"/>
</dbReference>
<dbReference type="EMBL" id="JBJKBG010000003">
    <property type="protein sequence ID" value="KAL3747897.1"/>
    <property type="molecule type" value="Genomic_DNA"/>
</dbReference>
<sequence length="136" mass="14077">MEALPVGGNGRSLTFSSLLVALLLVSQVSSLHSSDIGASTIAAAAAGSSLCNYSHGLTISGDLIADNMGLEYLIDSPHIPSRTLASAPPVTYATNDASHPAGCRRPPQKGKPYRPCTPQPNPGRPCGTYERTCQGK</sequence>
<accession>A0ABD3L8X4</accession>
<gene>
    <name evidence="3" type="ORF">ACJRO7_016676</name>
</gene>
<keyword evidence="4" id="KW-1185">Reference proteome</keyword>
<keyword evidence="2" id="KW-0732">Signal</keyword>
<comment type="caution">
    <text evidence="3">The sequence shown here is derived from an EMBL/GenBank/DDBJ whole genome shotgun (WGS) entry which is preliminary data.</text>
</comment>
<evidence type="ECO:0000313" key="4">
    <source>
        <dbReference type="Proteomes" id="UP001634007"/>
    </source>
</evidence>
<evidence type="ECO:0000256" key="2">
    <source>
        <dbReference type="SAM" id="SignalP"/>
    </source>
</evidence>
<reference evidence="3 4" key="1">
    <citation type="submission" date="2024-11" db="EMBL/GenBank/DDBJ databases">
        <title>Chromosome-level genome assembly of Eucalyptus globulus Labill. provides insights into its genome evolution.</title>
        <authorList>
            <person name="Li X."/>
        </authorList>
    </citation>
    <scope>NUCLEOTIDE SEQUENCE [LARGE SCALE GENOMIC DNA]</scope>
    <source>
        <strain evidence="3">CL2024</strain>
        <tissue evidence="3">Fresh tender leaves</tissue>
    </source>
</reference>
<proteinExistence type="predicted"/>
<name>A0ABD3L8X4_EUCGL</name>
<feature type="signal peptide" evidence="2">
    <location>
        <begin position="1"/>
        <end position="30"/>
    </location>
</feature>
<organism evidence="3 4">
    <name type="scientific">Eucalyptus globulus</name>
    <name type="common">Tasmanian blue gum</name>
    <dbReference type="NCBI Taxonomy" id="34317"/>
    <lineage>
        <taxon>Eukaryota</taxon>
        <taxon>Viridiplantae</taxon>
        <taxon>Streptophyta</taxon>
        <taxon>Embryophyta</taxon>
        <taxon>Tracheophyta</taxon>
        <taxon>Spermatophyta</taxon>
        <taxon>Magnoliopsida</taxon>
        <taxon>eudicotyledons</taxon>
        <taxon>Gunneridae</taxon>
        <taxon>Pentapetalae</taxon>
        <taxon>rosids</taxon>
        <taxon>malvids</taxon>
        <taxon>Myrtales</taxon>
        <taxon>Myrtaceae</taxon>
        <taxon>Myrtoideae</taxon>
        <taxon>Eucalypteae</taxon>
        <taxon>Eucalyptus</taxon>
    </lineage>
</organism>
<feature type="region of interest" description="Disordered" evidence="1">
    <location>
        <begin position="84"/>
        <end position="136"/>
    </location>
</feature>
<evidence type="ECO:0000313" key="3">
    <source>
        <dbReference type="EMBL" id="KAL3747897.1"/>
    </source>
</evidence>
<feature type="chain" id="PRO_5044871483" evidence="2">
    <location>
        <begin position="31"/>
        <end position="136"/>
    </location>
</feature>
<evidence type="ECO:0000256" key="1">
    <source>
        <dbReference type="SAM" id="MobiDB-lite"/>
    </source>
</evidence>
<dbReference type="AlphaFoldDB" id="A0ABD3L8X4"/>
<protein>
    <submittedName>
        <fullName evidence="3">Uncharacterized protein</fullName>
    </submittedName>
</protein>